<protein>
    <submittedName>
        <fullName evidence="2">Putative RNase_H superfamily protein</fullName>
    </submittedName>
</protein>
<organism evidence="2">
    <name type="scientific">viral metagenome</name>
    <dbReference type="NCBI Taxonomy" id="1070528"/>
    <lineage>
        <taxon>unclassified sequences</taxon>
        <taxon>metagenomes</taxon>
        <taxon>organismal metagenomes</taxon>
    </lineage>
</organism>
<dbReference type="SUPFAM" id="SSF53098">
    <property type="entry name" value="Ribonuclease H-like"/>
    <property type="match status" value="1"/>
</dbReference>
<gene>
    <name evidence="2" type="ORF">MM415B07694_0008</name>
</gene>
<dbReference type="InterPro" id="IPR012337">
    <property type="entry name" value="RNaseH-like_sf"/>
</dbReference>
<dbReference type="Gene3D" id="3.30.420.10">
    <property type="entry name" value="Ribonuclease H-like superfamily/Ribonuclease H"/>
    <property type="match status" value="1"/>
</dbReference>
<dbReference type="InterPro" id="IPR036397">
    <property type="entry name" value="RNaseH_sf"/>
</dbReference>
<reference evidence="2" key="1">
    <citation type="submission" date="2020-03" db="EMBL/GenBank/DDBJ databases">
        <title>The deep terrestrial virosphere.</title>
        <authorList>
            <person name="Holmfeldt K."/>
            <person name="Nilsson E."/>
            <person name="Simone D."/>
            <person name="Lopez-Fernandez M."/>
            <person name="Wu X."/>
            <person name="de Brujin I."/>
            <person name="Lundin D."/>
            <person name="Andersson A."/>
            <person name="Bertilsson S."/>
            <person name="Dopson M."/>
        </authorList>
    </citation>
    <scope>NUCLEOTIDE SEQUENCE</scope>
    <source>
        <strain evidence="2">MM415B07694</strain>
    </source>
</reference>
<dbReference type="InterPro" id="IPR038720">
    <property type="entry name" value="YprB_RNase_H-like_dom"/>
</dbReference>
<accession>A0A6M3LR65</accession>
<evidence type="ECO:0000259" key="1">
    <source>
        <dbReference type="Pfam" id="PF13482"/>
    </source>
</evidence>
<evidence type="ECO:0000313" key="2">
    <source>
        <dbReference type="EMBL" id="QJA96679.1"/>
    </source>
</evidence>
<sequence>MKAPINSMKVADIRWLHGHNCKAHGHDFISHYPCYLKEKPLDSPFQERVGIFDLETSGLKADFAYIFSYAILDDTDGNVYGRVLTPHEIRSSAFDKNLVAEMCRDLKKFNRIVVHYGGDRRFDGPFARTRAIKYGCDFPLYKDIWVTDTWLMSKNKLKLRSNRLAVICEFFGIEAKTHPLTPDVWQTASAGTKESLAFIWTHNVEDVVSTQKVYHLLEGYAAKSKTSI</sequence>
<name>A0A6M3LR65_9ZZZZ</name>
<feature type="domain" description="YprB ribonuclease H-like" evidence="1">
    <location>
        <begin position="52"/>
        <end position="217"/>
    </location>
</feature>
<dbReference type="AlphaFoldDB" id="A0A6M3LR65"/>
<dbReference type="Pfam" id="PF13482">
    <property type="entry name" value="RNase_H_2"/>
    <property type="match status" value="1"/>
</dbReference>
<dbReference type="GO" id="GO:0003676">
    <property type="term" value="F:nucleic acid binding"/>
    <property type="evidence" value="ECO:0007669"/>
    <property type="project" value="InterPro"/>
</dbReference>
<proteinExistence type="predicted"/>
<dbReference type="EMBL" id="MT143423">
    <property type="protein sequence ID" value="QJA96679.1"/>
    <property type="molecule type" value="Genomic_DNA"/>
</dbReference>